<gene>
    <name evidence="4" type="ORF">FY528_01215</name>
</gene>
<organism evidence="4 5">
    <name type="scientific">Hymenobacter lutimineralis</name>
    <dbReference type="NCBI Taxonomy" id="2606448"/>
    <lineage>
        <taxon>Bacteria</taxon>
        <taxon>Pseudomonadati</taxon>
        <taxon>Bacteroidota</taxon>
        <taxon>Cytophagia</taxon>
        <taxon>Cytophagales</taxon>
        <taxon>Hymenobacteraceae</taxon>
        <taxon>Hymenobacter</taxon>
    </lineage>
</organism>
<dbReference type="PANTHER" id="PTHR13789">
    <property type="entry name" value="MONOOXYGENASE"/>
    <property type="match status" value="1"/>
</dbReference>
<dbReference type="SUPFAM" id="SSF51905">
    <property type="entry name" value="FAD/NAD(P)-binding domain"/>
    <property type="match status" value="1"/>
</dbReference>
<evidence type="ECO:0000259" key="3">
    <source>
        <dbReference type="Pfam" id="PF01494"/>
    </source>
</evidence>
<dbReference type="InterPro" id="IPR036188">
    <property type="entry name" value="FAD/NAD-bd_sf"/>
</dbReference>
<reference evidence="4 5" key="1">
    <citation type="submission" date="2019-08" db="EMBL/GenBank/DDBJ databases">
        <authorList>
            <person name="Seo M.-J."/>
        </authorList>
    </citation>
    <scope>NUCLEOTIDE SEQUENCE [LARGE SCALE GENOMIC DNA]</scope>
    <source>
        <strain evidence="4 5">KIGAM108</strain>
    </source>
</reference>
<evidence type="ECO:0000256" key="2">
    <source>
        <dbReference type="ARBA" id="ARBA00023033"/>
    </source>
</evidence>
<dbReference type="Proteomes" id="UP000322791">
    <property type="component" value="Unassembled WGS sequence"/>
</dbReference>
<feature type="domain" description="FAD-binding" evidence="3">
    <location>
        <begin position="273"/>
        <end position="316"/>
    </location>
</feature>
<dbReference type="Gene3D" id="3.50.50.60">
    <property type="entry name" value="FAD/NAD(P)-binding domain"/>
    <property type="match status" value="1"/>
</dbReference>
<dbReference type="InterPro" id="IPR050493">
    <property type="entry name" value="FAD-dep_Monooxygenase_BioMet"/>
</dbReference>
<dbReference type="PRINTS" id="PR00420">
    <property type="entry name" value="RNGMNOXGNASE"/>
</dbReference>
<name>A0A5D6VI25_9BACT</name>
<protein>
    <submittedName>
        <fullName evidence="4">FAD-dependent oxidoreductase</fullName>
    </submittedName>
</protein>
<dbReference type="Pfam" id="PF01494">
    <property type="entry name" value="FAD_binding_3"/>
    <property type="match status" value="2"/>
</dbReference>
<comment type="caution">
    <text evidence="4">The sequence shown here is derived from an EMBL/GenBank/DDBJ whole genome shotgun (WGS) entry which is preliminary data.</text>
</comment>
<proteinExistence type="predicted"/>
<evidence type="ECO:0000313" key="5">
    <source>
        <dbReference type="Proteomes" id="UP000322791"/>
    </source>
</evidence>
<dbReference type="GO" id="GO:0004497">
    <property type="term" value="F:monooxygenase activity"/>
    <property type="evidence" value="ECO:0007669"/>
    <property type="project" value="UniProtKB-KW"/>
</dbReference>
<sequence>MQLPGLIIGGGIAGLTTALALQRRGLPVTVCESAPEIKPLGAGIWMAPNAMQVFHRLGITDKINAAGVPLRNIQVVDARMQPIMRTDQEKIRRRFGYTTTAIRRARLQEILLAELAPGTVQLAKTVAHFTQSTTGVTVDFTDGTTLRAGYLIGADGIHSVVRGQLFPGARFGRTGHVVWRGISAVQLRPEFKQAIMEVWANGVRFGFSEIADGLVDWFVGEYAPNPVAYPEGLKTHLLRLFEGFAYPVGAILAAADEPRIIRNDITDFDPIPSWSQGLVCLIGDAAHASTPYMGQGGCQAVEDAYALAQCLDQEATAEQAFAAMQRLRRAKAQYIVRTSRIMGKVGYWQHASAAVRNFVIRATPQLIIDEQFRRVYSLNF</sequence>
<accession>A0A5D6VI25</accession>
<dbReference type="InterPro" id="IPR002938">
    <property type="entry name" value="FAD-bd"/>
</dbReference>
<dbReference type="PANTHER" id="PTHR13789:SF309">
    <property type="entry name" value="PUTATIVE (AFU_ORTHOLOGUE AFUA_6G14510)-RELATED"/>
    <property type="match status" value="1"/>
</dbReference>
<dbReference type="AlphaFoldDB" id="A0A5D6VI25"/>
<keyword evidence="5" id="KW-1185">Reference proteome</keyword>
<dbReference type="GO" id="GO:0071949">
    <property type="term" value="F:FAD binding"/>
    <property type="evidence" value="ECO:0007669"/>
    <property type="project" value="InterPro"/>
</dbReference>
<dbReference type="RefSeq" id="WP_149069162.1">
    <property type="nucleotide sequence ID" value="NZ_VTHL01000001.1"/>
</dbReference>
<keyword evidence="2" id="KW-0503">Monooxygenase</keyword>
<feature type="domain" description="FAD-binding" evidence="3">
    <location>
        <begin position="6"/>
        <end position="166"/>
    </location>
</feature>
<keyword evidence="1" id="KW-0560">Oxidoreductase</keyword>
<evidence type="ECO:0000313" key="4">
    <source>
        <dbReference type="EMBL" id="TYZ14378.1"/>
    </source>
</evidence>
<evidence type="ECO:0000256" key="1">
    <source>
        <dbReference type="ARBA" id="ARBA00023002"/>
    </source>
</evidence>
<dbReference type="EMBL" id="VTHL01000001">
    <property type="protein sequence ID" value="TYZ14378.1"/>
    <property type="molecule type" value="Genomic_DNA"/>
</dbReference>